<proteinExistence type="predicted"/>
<evidence type="ECO:0000313" key="2">
    <source>
        <dbReference type="EMBL" id="KAJ1203216.1"/>
    </source>
</evidence>
<evidence type="ECO:0000313" key="3">
    <source>
        <dbReference type="Proteomes" id="UP001066276"/>
    </source>
</evidence>
<evidence type="ECO:0000256" key="1">
    <source>
        <dbReference type="SAM" id="MobiDB-lite"/>
    </source>
</evidence>
<sequence length="156" mass="16709">MKGCGGETEHPVPCEREGDREHPTTSTGTLPSEVKDSDQQSPGNTKTEPWGKNTGNTRRQAALTRTTVWSDRKQSAGLKTPAADPEGTHAQKQQRPHGGSEASPWLPAASALHPALQPAGRRATPSLRKLETRARPAAPARPIAATSWKAQQTGRK</sequence>
<dbReference type="EMBL" id="JANPWB010000003">
    <property type="protein sequence ID" value="KAJ1203216.1"/>
    <property type="molecule type" value="Genomic_DNA"/>
</dbReference>
<gene>
    <name evidence="2" type="ORF">NDU88_007009</name>
</gene>
<feature type="compositionally biased region" description="Polar residues" evidence="1">
    <location>
        <begin position="39"/>
        <end position="69"/>
    </location>
</feature>
<dbReference type="AlphaFoldDB" id="A0AAV7VSB2"/>
<protein>
    <submittedName>
        <fullName evidence="2">Uncharacterized protein</fullName>
    </submittedName>
</protein>
<organism evidence="2 3">
    <name type="scientific">Pleurodeles waltl</name>
    <name type="common">Iberian ribbed newt</name>
    <dbReference type="NCBI Taxonomy" id="8319"/>
    <lineage>
        <taxon>Eukaryota</taxon>
        <taxon>Metazoa</taxon>
        <taxon>Chordata</taxon>
        <taxon>Craniata</taxon>
        <taxon>Vertebrata</taxon>
        <taxon>Euteleostomi</taxon>
        <taxon>Amphibia</taxon>
        <taxon>Batrachia</taxon>
        <taxon>Caudata</taxon>
        <taxon>Salamandroidea</taxon>
        <taxon>Salamandridae</taxon>
        <taxon>Pleurodelinae</taxon>
        <taxon>Pleurodeles</taxon>
    </lineage>
</organism>
<accession>A0AAV7VSB2</accession>
<name>A0AAV7VSB2_PLEWA</name>
<keyword evidence="3" id="KW-1185">Reference proteome</keyword>
<reference evidence="2" key="1">
    <citation type="journal article" date="2022" name="bioRxiv">
        <title>Sequencing and chromosome-scale assembly of the giantPleurodeles waltlgenome.</title>
        <authorList>
            <person name="Brown T."/>
            <person name="Elewa A."/>
            <person name="Iarovenko S."/>
            <person name="Subramanian E."/>
            <person name="Araus A.J."/>
            <person name="Petzold A."/>
            <person name="Susuki M."/>
            <person name="Suzuki K.-i.T."/>
            <person name="Hayashi T."/>
            <person name="Toyoda A."/>
            <person name="Oliveira C."/>
            <person name="Osipova E."/>
            <person name="Leigh N.D."/>
            <person name="Simon A."/>
            <person name="Yun M.H."/>
        </authorList>
    </citation>
    <scope>NUCLEOTIDE SEQUENCE</scope>
    <source>
        <strain evidence="2">20211129_DDA</strain>
        <tissue evidence="2">Liver</tissue>
    </source>
</reference>
<feature type="region of interest" description="Disordered" evidence="1">
    <location>
        <begin position="1"/>
        <end position="156"/>
    </location>
</feature>
<comment type="caution">
    <text evidence="2">The sequence shown here is derived from an EMBL/GenBank/DDBJ whole genome shotgun (WGS) entry which is preliminary data.</text>
</comment>
<feature type="compositionally biased region" description="Low complexity" evidence="1">
    <location>
        <begin position="135"/>
        <end position="145"/>
    </location>
</feature>
<dbReference type="Proteomes" id="UP001066276">
    <property type="component" value="Chromosome 2_1"/>
</dbReference>
<feature type="compositionally biased region" description="Basic and acidic residues" evidence="1">
    <location>
        <begin position="7"/>
        <end position="23"/>
    </location>
</feature>